<feature type="domain" description="Pesticidal crystal protein Cry22Aa Ig-like" evidence="4">
    <location>
        <begin position="1326"/>
        <end position="1397"/>
    </location>
</feature>
<dbReference type="InterPro" id="IPR032179">
    <property type="entry name" value="Cry22Aa_Ig-like"/>
</dbReference>
<feature type="domain" description="Pesticidal crystal protein Cry22Aa Ig-like" evidence="4">
    <location>
        <begin position="455"/>
        <end position="527"/>
    </location>
</feature>
<feature type="domain" description="Pesticidal crystal protein Cry22Aa Ig-like" evidence="4">
    <location>
        <begin position="1649"/>
        <end position="1717"/>
    </location>
</feature>
<feature type="signal peptide" evidence="3">
    <location>
        <begin position="1"/>
        <end position="17"/>
    </location>
</feature>
<dbReference type="Proteomes" id="UP001291309">
    <property type="component" value="Unassembled WGS sequence"/>
</dbReference>
<evidence type="ECO:0000256" key="2">
    <source>
        <dbReference type="SAM" id="MobiDB-lite"/>
    </source>
</evidence>
<feature type="region of interest" description="Disordered" evidence="2">
    <location>
        <begin position="810"/>
        <end position="837"/>
    </location>
</feature>
<feature type="domain" description="Pesticidal crystal protein Cry22Aa Ig-like" evidence="4">
    <location>
        <begin position="852"/>
        <end position="920"/>
    </location>
</feature>
<feature type="domain" description="Pesticidal crystal protein Cry22Aa Ig-like" evidence="4">
    <location>
        <begin position="701"/>
        <end position="763"/>
    </location>
</feature>
<feature type="domain" description="Pesticidal crystal protein Cry22Aa Ig-like" evidence="4">
    <location>
        <begin position="1167"/>
        <end position="1237"/>
    </location>
</feature>
<dbReference type="PROSITE" id="PS51257">
    <property type="entry name" value="PROKAR_LIPOPROTEIN"/>
    <property type="match status" value="1"/>
</dbReference>
<feature type="domain" description="Pesticidal crystal protein Cry22Aa Ig-like" evidence="4">
    <location>
        <begin position="1726"/>
        <end position="1797"/>
    </location>
</feature>
<comment type="caution">
    <text evidence="5">The sequence shown here is derived from an EMBL/GenBank/DDBJ whole genome shotgun (WGS) entry which is preliminary data.</text>
</comment>
<evidence type="ECO:0000259" key="4">
    <source>
        <dbReference type="Pfam" id="PF16403"/>
    </source>
</evidence>
<dbReference type="PANTHER" id="PTHR15127:SF32">
    <property type="entry name" value="HEAVYWEIGHT, ISOFORM A"/>
    <property type="match status" value="1"/>
</dbReference>
<feature type="domain" description="Pesticidal crystal protein Cry22Aa Ig-like" evidence="4">
    <location>
        <begin position="1805"/>
        <end position="1877"/>
    </location>
</feature>
<feature type="chain" id="PRO_5047141102" evidence="3">
    <location>
        <begin position="18"/>
        <end position="2683"/>
    </location>
</feature>
<dbReference type="InterPro" id="IPR051846">
    <property type="entry name" value="SH2_domain_adapters"/>
</dbReference>
<evidence type="ECO:0000256" key="3">
    <source>
        <dbReference type="SAM" id="SignalP"/>
    </source>
</evidence>
<keyword evidence="6" id="KW-1185">Reference proteome</keyword>
<feature type="domain" description="Pesticidal crystal protein Cry22Aa Ig-like" evidence="4">
    <location>
        <begin position="2497"/>
        <end position="2554"/>
    </location>
</feature>
<dbReference type="RefSeq" id="WP_321547800.1">
    <property type="nucleotide sequence ID" value="NZ_JAXIVS010000007.1"/>
</dbReference>
<feature type="domain" description="Pesticidal crystal protein Cry22Aa Ig-like" evidence="4">
    <location>
        <begin position="1568"/>
        <end position="1641"/>
    </location>
</feature>
<gene>
    <name evidence="5" type="ORF">SYV04_21885</name>
</gene>
<feature type="compositionally biased region" description="Acidic residues" evidence="2">
    <location>
        <begin position="2485"/>
        <end position="2495"/>
    </location>
</feature>
<feature type="domain" description="Pesticidal crystal protein Cry22Aa Ig-like" evidence="4">
    <location>
        <begin position="1086"/>
        <end position="1157"/>
    </location>
</feature>
<feature type="region of interest" description="Disordered" evidence="2">
    <location>
        <begin position="2399"/>
        <end position="2429"/>
    </location>
</feature>
<proteinExistence type="predicted"/>
<evidence type="ECO:0000313" key="6">
    <source>
        <dbReference type="Proteomes" id="UP001291309"/>
    </source>
</evidence>
<dbReference type="InterPro" id="IPR013783">
    <property type="entry name" value="Ig-like_fold"/>
</dbReference>
<dbReference type="Gene3D" id="2.60.40.10">
    <property type="entry name" value="Immunoglobulins"/>
    <property type="match status" value="25"/>
</dbReference>
<dbReference type="PANTHER" id="PTHR15127">
    <property type="entry name" value="HEAVYWEIGHT, ISOFORM A"/>
    <property type="match status" value="1"/>
</dbReference>
<feature type="domain" description="Pesticidal crystal protein Cry22Aa Ig-like" evidence="4">
    <location>
        <begin position="1965"/>
        <end position="2038"/>
    </location>
</feature>
<dbReference type="EMBL" id="JAXIVS010000007">
    <property type="protein sequence ID" value="MDY7229079.1"/>
    <property type="molecule type" value="Genomic_DNA"/>
</dbReference>
<feature type="domain" description="Pesticidal crystal protein Cry22Aa Ig-like" evidence="4">
    <location>
        <begin position="1489"/>
        <end position="1559"/>
    </location>
</feature>
<sequence>MKLKGVWGASLVMVALAASSCDEEQSAPQPEPTPANVRTTRQEARSERKVLILGSSGEGSLEAFAAENSSNGTMAVEIVDADGWREKTAEQFMTYRALIIGDAACQAGEEAFQAAIETRAKWGAIVDGPVVIFGTNPASNNISDMVTSSVNFVTSGGVRTTGMYISLGCAYQDAAPNTAVTLLEPFGSFTVAGVPCSETGHAIAMAPFDNNPMMNVGNWLLGGDSACVARSVFTSYPERNFAIAALAVDTDGSMPGSWPYFDYDAGEGIAGTPYILARGAMARSLGCGNPDYMPSGEECDLGDGVNGQRATNFPASREDTCSWSCKYDWCGDGIVNAGEECDLGFGNGRDISGNLGTCTASCKFPNIPNESHPPVAVCRNVTVGAGSACGAYADINNGSYDEDGDLEDGNCSQDPMPVYGLGQTVVTLTCTDNSGQSSSCTGTVTVTDDQAPTLALSGSSNQSLECGSAYSDPGATANDACPEMDLTGAIVVTGAVNPNTPASYTVRYNVQDEAGNSAPEVTRTVAVSDTLKPVITLNGAANQGLECGTAYAEPGATANDQCAGTLTPTIAGSVNHMAPNSYIVRYNVTDPTGHAADEKSRVVTVSDTLAPVVTMTGPGTIPVECGDGSYADPGATANDACAGVLPAVANGTANPNQPGSTTITYSATDPSGNTGVAAGSRTVVVSDTLAPVLTVRPGPSNVECASEYNDPGATANDQCAGDLTASIVTTGAVNAQQPATYQVGYTVTDPAGRTASAERVVDVTDTIAPTVTMVGPSTLPVECGATDYADPGATANDACAGTLPAVPSRVANPGQTGSTTITYSATDPSGNTGTSAGSRTVVVSDTLAPVLSLNGAATQNLECATAYTEQGATANDQCDGPLTPVISGSVNNMAPAPYTLTYTATDDEGHVATANRQVTVRDTLAPAVTMVGASAIAVECGDGSYADPGATANDACAGALPAVPSRVVNPGVPGSSTITYSATDPSGNTGTAAGGRVVTVSDTLAPTLTLRPGPSNVECASPYNDPGATANDLCAGDLTGAIVTTGGVNTGTPGNYELGYSVSDGQGHTVTATRPVGVSDSLPPSITVNGPTNDAFECGSTYVDPGATANDLCAGNVTVVAQQSGNPSQPGSFTITYSATDPAGNSVTSPVVRTVTVDDNEPPTLVLLGNATQSLECGNPYADPGATANDVCFGDVTSRITVTGTVNTGAPGSYPLTYNVTDPSGQSAPAVNRTVNVSDTLAPVVTVTGPLSQQIECGNGPYADPGATANDACAGALPAVPSTVVDPNAPQDYVIRYTATDPSGNTGTSATGRTVTVADTLPPTLALTGPANQTLECKTPFNDPGATANDLCAGNISARIVRTGTVDPTVIDVPYTLTYNVTDPSGRSAPAVTRTVTYDDTLAPSLTLQGPLNDTYACGSNYIDPGATAEDACAGNVTNRITVAQTGNPSQPGVITYTYSVTDPSGNSYTSPVTRSVTVNDNEPPVLVLNGSATQGLECGTPFVDPLATANDVCFGDVTSRITVSGTVNHMVPAPYTLTYNVTDQAGQSAPAVNRTVNVSDTLAPSITVLGPLNQQFECGNGPYADPGATASDVCAGDLTGAIVRTGSVNTGAGGTYTLSYRVADPSGNQTTAAESRTVTVTDSSAPVIALNGAATVGLECGSPYNELGATANDACVGNLTVQISGVVNPNQGGSYTITYSASDGVQSAQVQRTVNVSDELPPTLSLVGPATQLVECNSAYVDPGAEANDLCEGDLTARIVRSGTVDPAVLNTYTVTYNVSDVGGNAAAPVNRAVTVRDTLAPAITVNGPADQVHECGSAYVDPGASATDQCAGNVTVVAQQSGNPSAPGTSFTITYSATDPSGNSVTSPVVRTVTVNDNAPPTLALNGPATQNLECGSPYNDPGAMANDACFGDLTGSITVSGTVNTGVPGSYPVVYNVVDPAGQAAPSLSRTVNVSDTLAPTITVQGPVNDTFECGTSYVDPGATASDVCAGNLTPVIVATQTPDPSQPGAIRITYSVTDPSGNQTVSPVVRTVRVNDNTPPTITLNGPSNQVMECGSPYEDPGATATDLCTAGPVPVTVTGTVDHTTAGTYPLRYTAQDTVGNISPTVTRFVTVLDTLGPTISLNGPNPTFLECKGNAYEELGGTANDICSGARPVTVVSNNVNLEVPGGYLVNYQASDSSGNTTPASRNVIVQDNEGPTLTMSVEDVTLECAISTFTDPTGTATDQCQGNVSSTIFREFTDLNINVEGDYIARYQARDNVGHLAFDTINLHVQDTTAPTIIANNDGETIECGTQPALGVTATDACYPNGVTITATPSSLPSVPGQYTVTYTATDTAGNTSTVPVTRTITVEDTGVPELSLEDQNIYYECTGHAIGNIWEAPVATATDTCEGSIPVHQYNTGDDDEDGLPGGPGGDPDDFGPGPTTEVEGLYYVQYLAWDEAYNTDSAILSVYVTDTLKPVLGLVGSDTEQVECFLPTDNPNDPDEDPEEDPNPYVDQGAWAEDQCYGDLSAAVLRFGEVNKQIPGTYTLQYQVRDGAYNWADPVSRTVEVVDTFQPEVTVKPTIRLTPADNTMRTMQLSECTFAWDVCEGYMDINSLGLITDITSNQPATDADDIIIVDNSKFTLKAKTQPGQTRVYTVNFLVGDSSGNTTSAACTVSVPSNGIVAPTTVKGEGTLAKR</sequence>
<feature type="compositionally biased region" description="Polar residues" evidence="2">
    <location>
        <begin position="813"/>
        <end position="837"/>
    </location>
</feature>
<feature type="domain" description="Pesticidal crystal protein Cry22Aa Ig-like" evidence="4">
    <location>
        <begin position="1886"/>
        <end position="1957"/>
    </location>
</feature>
<feature type="domain" description="Pesticidal crystal protein Cry22Aa Ig-like" evidence="4">
    <location>
        <begin position="2125"/>
        <end position="2196"/>
    </location>
</feature>
<feature type="domain" description="Pesticidal crystal protein Cry22Aa Ig-like" evidence="4">
    <location>
        <begin position="535"/>
        <end position="605"/>
    </location>
</feature>
<accession>A0ABU5H875</accession>
<keyword evidence="1" id="KW-0727">SH2 domain</keyword>
<feature type="domain" description="Pesticidal crystal protein Cry22Aa Ig-like" evidence="4">
    <location>
        <begin position="1407"/>
        <end position="1479"/>
    </location>
</feature>
<organism evidence="5 6">
    <name type="scientific">Hyalangium rubrum</name>
    <dbReference type="NCBI Taxonomy" id="3103134"/>
    <lineage>
        <taxon>Bacteria</taxon>
        <taxon>Pseudomonadati</taxon>
        <taxon>Myxococcota</taxon>
        <taxon>Myxococcia</taxon>
        <taxon>Myxococcales</taxon>
        <taxon>Cystobacterineae</taxon>
        <taxon>Archangiaceae</taxon>
        <taxon>Hyalangium</taxon>
    </lineage>
</organism>
<evidence type="ECO:0000256" key="1">
    <source>
        <dbReference type="ARBA" id="ARBA00022999"/>
    </source>
</evidence>
<feature type="region of interest" description="Disordered" evidence="2">
    <location>
        <begin position="23"/>
        <end position="43"/>
    </location>
</feature>
<reference evidence="5 6" key="1">
    <citation type="submission" date="2023-12" db="EMBL/GenBank/DDBJ databases">
        <title>the genome sequence of Hyalangium sp. s54d21.</title>
        <authorList>
            <person name="Zhang X."/>
        </authorList>
    </citation>
    <scope>NUCLEOTIDE SEQUENCE [LARGE SCALE GENOMIC DNA]</scope>
    <source>
        <strain evidence="6">s54d21</strain>
    </source>
</reference>
<keyword evidence="3" id="KW-0732">Signal</keyword>
<protein>
    <submittedName>
        <fullName evidence="5">DUF5011 domain-containing protein</fullName>
    </submittedName>
</protein>
<dbReference type="Pfam" id="PF16403">
    <property type="entry name" value="Bact_surface_Ig-like"/>
    <property type="match status" value="19"/>
</dbReference>
<feature type="region of interest" description="Disordered" evidence="2">
    <location>
        <begin position="2479"/>
        <end position="2502"/>
    </location>
</feature>
<evidence type="ECO:0000313" key="5">
    <source>
        <dbReference type="EMBL" id="MDY7229079.1"/>
    </source>
</evidence>
<feature type="domain" description="Pesticidal crystal protein Cry22Aa Ig-like" evidence="4">
    <location>
        <begin position="2046"/>
        <end position="2117"/>
    </location>
</feature>
<feature type="domain" description="Pesticidal crystal protein Cry22Aa Ig-like" evidence="4">
    <location>
        <begin position="1016"/>
        <end position="1078"/>
    </location>
</feature>
<name>A0ABU5H875_9BACT</name>